<dbReference type="EMBL" id="FQVH01000001">
    <property type="protein sequence ID" value="SHE35609.1"/>
    <property type="molecule type" value="Genomic_DNA"/>
</dbReference>
<keyword evidence="9 18" id="KW-0812">Transmembrane</keyword>
<evidence type="ECO:0000256" key="12">
    <source>
        <dbReference type="ARBA" id="ARBA00023136"/>
    </source>
</evidence>
<dbReference type="PANTHER" id="PTHR14269">
    <property type="entry name" value="CDP-DIACYLGLYCEROL--GLYCEROL-3-PHOSPHATE 3-PHOSPHATIDYLTRANSFERASE-RELATED"/>
    <property type="match status" value="1"/>
</dbReference>
<organism evidence="19 20">
    <name type="scientific">Caldanaerobius fijiensis DSM 17918</name>
    <dbReference type="NCBI Taxonomy" id="1121256"/>
    <lineage>
        <taxon>Bacteria</taxon>
        <taxon>Bacillati</taxon>
        <taxon>Bacillota</taxon>
        <taxon>Clostridia</taxon>
        <taxon>Thermoanaerobacterales</taxon>
        <taxon>Thermoanaerobacteraceae</taxon>
        <taxon>Caldanaerobius</taxon>
    </lineage>
</organism>
<dbReference type="EC" id="2.7.8.5" evidence="5"/>
<keyword evidence="14" id="KW-1208">Phospholipid metabolism</keyword>
<dbReference type="GO" id="GO:0006655">
    <property type="term" value="P:phosphatidylglycerol biosynthetic process"/>
    <property type="evidence" value="ECO:0007669"/>
    <property type="project" value="UniProtKB-UniPathway"/>
</dbReference>
<comment type="similarity">
    <text evidence="4 17">Belongs to the CDP-alcohol phosphatidyltransferase class-I family.</text>
</comment>
<protein>
    <recommendedName>
        <fullName evidence="6">CDP-diacylglycerol--glycerol-3-phosphate 3-phosphatidyltransferase</fullName>
        <ecNumber evidence="5">2.7.8.5</ecNumber>
    </recommendedName>
    <alternativeName>
        <fullName evidence="15">Phosphatidylglycerophosphate synthase</fullName>
    </alternativeName>
</protein>
<keyword evidence="12 18" id="KW-0472">Membrane</keyword>
<dbReference type="PROSITE" id="PS00379">
    <property type="entry name" value="CDP_ALCOHOL_P_TRANSF"/>
    <property type="match status" value="1"/>
</dbReference>
<name>A0A1M4STW9_9THEO</name>
<comment type="pathway">
    <text evidence="3">Phospholipid metabolism; phosphatidylglycerol biosynthesis; phosphatidylglycerol from CDP-diacylglycerol: step 1/2.</text>
</comment>
<evidence type="ECO:0000256" key="1">
    <source>
        <dbReference type="ARBA" id="ARBA00003973"/>
    </source>
</evidence>
<reference evidence="19 20" key="1">
    <citation type="submission" date="2016-11" db="EMBL/GenBank/DDBJ databases">
        <authorList>
            <person name="Jaros S."/>
            <person name="Januszkiewicz K."/>
            <person name="Wedrychowicz H."/>
        </authorList>
    </citation>
    <scope>NUCLEOTIDE SEQUENCE [LARGE SCALE GENOMIC DNA]</scope>
    <source>
        <strain evidence="19 20">DSM 17918</strain>
    </source>
</reference>
<comment type="subcellular location">
    <subcellularLocation>
        <location evidence="2">Membrane</location>
        <topology evidence="2">Multi-pass membrane protein</topology>
    </subcellularLocation>
</comment>
<keyword evidence="11" id="KW-0443">Lipid metabolism</keyword>
<keyword evidence="20" id="KW-1185">Reference proteome</keyword>
<feature type="transmembrane region" description="Helical" evidence="18">
    <location>
        <begin position="147"/>
        <end position="166"/>
    </location>
</feature>
<dbReference type="PIRSF" id="PIRSF000847">
    <property type="entry name" value="Phos_ph_gly_syn"/>
    <property type="match status" value="1"/>
</dbReference>
<dbReference type="GO" id="GO:0016020">
    <property type="term" value="C:membrane"/>
    <property type="evidence" value="ECO:0007669"/>
    <property type="project" value="UniProtKB-SubCell"/>
</dbReference>
<dbReference type="AlphaFoldDB" id="A0A1M4STW9"/>
<feature type="transmembrane region" description="Helical" evidence="18">
    <location>
        <begin position="91"/>
        <end position="112"/>
    </location>
</feature>
<evidence type="ECO:0000256" key="9">
    <source>
        <dbReference type="ARBA" id="ARBA00022692"/>
    </source>
</evidence>
<keyword evidence="7" id="KW-0444">Lipid biosynthesis</keyword>
<dbReference type="Proteomes" id="UP000184088">
    <property type="component" value="Unassembled WGS sequence"/>
</dbReference>
<evidence type="ECO:0000256" key="5">
    <source>
        <dbReference type="ARBA" id="ARBA00013170"/>
    </source>
</evidence>
<feature type="transmembrane region" description="Helical" evidence="18">
    <location>
        <begin position="124"/>
        <end position="141"/>
    </location>
</feature>
<dbReference type="Gene3D" id="1.20.120.1760">
    <property type="match status" value="1"/>
</dbReference>
<dbReference type="InterPro" id="IPR004570">
    <property type="entry name" value="Phosphatidylglycerol_P_synth"/>
</dbReference>
<evidence type="ECO:0000256" key="7">
    <source>
        <dbReference type="ARBA" id="ARBA00022516"/>
    </source>
</evidence>
<evidence type="ECO:0000256" key="8">
    <source>
        <dbReference type="ARBA" id="ARBA00022679"/>
    </source>
</evidence>
<comment type="catalytic activity">
    <reaction evidence="16">
        <text>a CDP-1,2-diacyl-sn-glycerol + sn-glycerol 3-phosphate = a 1,2-diacyl-sn-glycero-3-phospho-(1'-sn-glycero-3'-phosphate) + CMP + H(+)</text>
        <dbReference type="Rhea" id="RHEA:12593"/>
        <dbReference type="ChEBI" id="CHEBI:15378"/>
        <dbReference type="ChEBI" id="CHEBI:57597"/>
        <dbReference type="ChEBI" id="CHEBI:58332"/>
        <dbReference type="ChEBI" id="CHEBI:60110"/>
        <dbReference type="ChEBI" id="CHEBI:60377"/>
        <dbReference type="EC" id="2.7.8.5"/>
    </reaction>
</comment>
<evidence type="ECO:0000256" key="6">
    <source>
        <dbReference type="ARBA" id="ARBA00014944"/>
    </source>
</evidence>
<dbReference type="InterPro" id="IPR050324">
    <property type="entry name" value="CDP-alcohol_PTase-I"/>
</dbReference>
<evidence type="ECO:0000256" key="10">
    <source>
        <dbReference type="ARBA" id="ARBA00022989"/>
    </source>
</evidence>
<evidence type="ECO:0000256" key="18">
    <source>
        <dbReference type="SAM" id="Phobius"/>
    </source>
</evidence>
<accession>A0A1M4STW9</accession>
<evidence type="ECO:0000256" key="16">
    <source>
        <dbReference type="ARBA" id="ARBA00048586"/>
    </source>
</evidence>
<evidence type="ECO:0000313" key="19">
    <source>
        <dbReference type="EMBL" id="SHE35609.1"/>
    </source>
</evidence>
<keyword evidence="13" id="KW-0594">Phospholipid biosynthesis</keyword>
<evidence type="ECO:0000256" key="13">
    <source>
        <dbReference type="ARBA" id="ARBA00023209"/>
    </source>
</evidence>
<comment type="function">
    <text evidence="1">This protein catalyzes the committed step to the synthesis of the acidic phospholipids.</text>
</comment>
<evidence type="ECO:0000256" key="11">
    <source>
        <dbReference type="ARBA" id="ARBA00023098"/>
    </source>
</evidence>
<dbReference type="UniPathway" id="UPA00084">
    <property type="reaction ID" value="UER00503"/>
</dbReference>
<evidence type="ECO:0000313" key="20">
    <source>
        <dbReference type="Proteomes" id="UP000184088"/>
    </source>
</evidence>
<dbReference type="InterPro" id="IPR048254">
    <property type="entry name" value="CDP_ALCOHOL_P_TRANSF_CS"/>
</dbReference>
<sequence length="173" mass="19354">MMLKYIPNILTTFRIILVPVYLAVFFFSAHNNMFYALLIFLLAGFTDVADGIIARKYGFITKFGTLVDPLADKLMLIAVLFSLTIKKLIPLPVLSIVIIKETIMIIGAAFLYNKNKIAISADKFGKIATVVFYIAVIAVVIKLPYAAYIMALAIFMTILALINYAIKFKMIIK</sequence>
<dbReference type="InterPro" id="IPR043130">
    <property type="entry name" value="CDP-OH_PTrfase_TM_dom"/>
</dbReference>
<evidence type="ECO:0000256" key="4">
    <source>
        <dbReference type="ARBA" id="ARBA00010441"/>
    </source>
</evidence>
<keyword evidence="10 18" id="KW-1133">Transmembrane helix</keyword>
<gene>
    <name evidence="19" type="ORF">SAMN02746089_00126</name>
</gene>
<dbReference type="PANTHER" id="PTHR14269:SF62">
    <property type="entry name" value="CDP-DIACYLGLYCEROL--GLYCEROL-3-PHOSPHATE 3-PHOSPHATIDYLTRANSFERASE 1, CHLOROPLASTIC"/>
    <property type="match status" value="1"/>
</dbReference>
<evidence type="ECO:0000256" key="14">
    <source>
        <dbReference type="ARBA" id="ARBA00023264"/>
    </source>
</evidence>
<feature type="transmembrane region" description="Helical" evidence="18">
    <location>
        <begin position="35"/>
        <end position="54"/>
    </location>
</feature>
<keyword evidence="8 17" id="KW-0808">Transferase</keyword>
<dbReference type="Pfam" id="PF01066">
    <property type="entry name" value="CDP-OH_P_transf"/>
    <property type="match status" value="1"/>
</dbReference>
<feature type="transmembrane region" description="Helical" evidence="18">
    <location>
        <begin position="12"/>
        <end position="29"/>
    </location>
</feature>
<dbReference type="STRING" id="1121256.SAMN02746089_00126"/>
<proteinExistence type="inferred from homology"/>
<dbReference type="InterPro" id="IPR000462">
    <property type="entry name" value="CDP-OH_P_trans"/>
</dbReference>
<evidence type="ECO:0000256" key="2">
    <source>
        <dbReference type="ARBA" id="ARBA00004141"/>
    </source>
</evidence>
<evidence type="ECO:0000256" key="17">
    <source>
        <dbReference type="RuleBase" id="RU003750"/>
    </source>
</evidence>
<evidence type="ECO:0000256" key="3">
    <source>
        <dbReference type="ARBA" id="ARBA00005042"/>
    </source>
</evidence>
<evidence type="ECO:0000256" key="15">
    <source>
        <dbReference type="ARBA" id="ARBA00033018"/>
    </source>
</evidence>
<dbReference type="GO" id="GO:0008444">
    <property type="term" value="F:CDP-diacylglycerol-glycerol-3-phosphate 3-phosphatidyltransferase activity"/>
    <property type="evidence" value="ECO:0007669"/>
    <property type="project" value="UniProtKB-EC"/>
</dbReference>